<reference evidence="2" key="1">
    <citation type="journal article" date="2019" name="Int. J. Syst. Evol. Microbiol.">
        <title>The Global Catalogue of Microorganisms (GCM) 10K type strain sequencing project: providing services to taxonomists for standard genome sequencing and annotation.</title>
        <authorList>
            <consortium name="The Broad Institute Genomics Platform"/>
            <consortium name="The Broad Institute Genome Sequencing Center for Infectious Disease"/>
            <person name="Wu L."/>
            <person name="Ma J."/>
        </authorList>
    </citation>
    <scope>NUCLEOTIDE SEQUENCE [LARGE SCALE GENOMIC DNA]</scope>
    <source>
        <strain evidence="2">JCM 18298</strain>
    </source>
</reference>
<accession>A0ABP9KK50</accession>
<organism evidence="1 2">
    <name type="scientific">Nocardia callitridis</name>
    <dbReference type="NCBI Taxonomy" id="648753"/>
    <lineage>
        <taxon>Bacteria</taxon>
        <taxon>Bacillati</taxon>
        <taxon>Actinomycetota</taxon>
        <taxon>Actinomycetes</taxon>
        <taxon>Mycobacteriales</taxon>
        <taxon>Nocardiaceae</taxon>
        <taxon>Nocardia</taxon>
    </lineage>
</organism>
<name>A0ABP9KK50_9NOCA</name>
<evidence type="ECO:0000313" key="1">
    <source>
        <dbReference type="EMBL" id="GAA5058333.1"/>
    </source>
</evidence>
<protein>
    <submittedName>
        <fullName evidence="1">Uncharacterized protein</fullName>
    </submittedName>
</protein>
<sequence>MLGLDDHFDISASGSVFVGRRETAVRYDVFFRVVIKEILQLCRVGDRNSAQYRALVVGQPVVGADQSADGGIVGFECVGVAVAGGAVDVFVQRQVLVVPDEGDFLVGEVRYFRVLVGRPFADARDFLQMGRVCVDVFGCRARIVELGVGVIRALLHRMWWASRCRGLG</sequence>
<dbReference type="Proteomes" id="UP001500603">
    <property type="component" value="Unassembled WGS sequence"/>
</dbReference>
<proteinExistence type="predicted"/>
<gene>
    <name evidence="1" type="ORF">GCM10023318_37510</name>
</gene>
<keyword evidence="2" id="KW-1185">Reference proteome</keyword>
<comment type="caution">
    <text evidence="1">The sequence shown here is derived from an EMBL/GenBank/DDBJ whole genome shotgun (WGS) entry which is preliminary data.</text>
</comment>
<dbReference type="EMBL" id="BAABJM010000003">
    <property type="protein sequence ID" value="GAA5058333.1"/>
    <property type="molecule type" value="Genomic_DNA"/>
</dbReference>
<evidence type="ECO:0000313" key="2">
    <source>
        <dbReference type="Proteomes" id="UP001500603"/>
    </source>
</evidence>